<dbReference type="GO" id="GO:0005634">
    <property type="term" value="C:nucleus"/>
    <property type="evidence" value="ECO:0007669"/>
    <property type="project" value="TreeGrafter"/>
</dbReference>
<accession>A0A4P9Y497</accession>
<reference evidence="4" key="1">
    <citation type="journal article" date="2018" name="Nat. Microbiol.">
        <title>Leveraging single-cell genomics to expand the fungal tree of life.</title>
        <authorList>
            <person name="Ahrendt S.R."/>
            <person name="Quandt C.A."/>
            <person name="Ciobanu D."/>
            <person name="Clum A."/>
            <person name="Salamov A."/>
            <person name="Andreopoulos B."/>
            <person name="Cheng J.F."/>
            <person name="Woyke T."/>
            <person name="Pelin A."/>
            <person name="Henrissat B."/>
            <person name="Reynolds N.K."/>
            <person name="Benny G.L."/>
            <person name="Smith M.E."/>
            <person name="James T.Y."/>
            <person name="Grigoriev I.V."/>
        </authorList>
    </citation>
    <scope>NUCLEOTIDE SEQUENCE [LARGE SCALE GENOMIC DNA]</scope>
</reference>
<dbReference type="AlphaFoldDB" id="A0A4P9Y497"/>
<proteinExistence type="inferred from homology"/>
<protein>
    <submittedName>
        <fullName evidence="3">SIT4 phosphatase-associated protein-domain-containing protein</fullName>
    </submittedName>
</protein>
<dbReference type="GO" id="GO:0005829">
    <property type="term" value="C:cytosol"/>
    <property type="evidence" value="ECO:0007669"/>
    <property type="project" value="TreeGrafter"/>
</dbReference>
<dbReference type="EMBL" id="KZ988009">
    <property type="protein sequence ID" value="RKP13482.1"/>
    <property type="molecule type" value="Genomic_DNA"/>
</dbReference>
<gene>
    <name evidence="3" type="ORF">BJ684DRAFT_3647</name>
</gene>
<evidence type="ECO:0000256" key="1">
    <source>
        <dbReference type="ARBA" id="ARBA00006180"/>
    </source>
</evidence>
<comment type="similarity">
    <text evidence="1">Belongs to the SAPS family.</text>
</comment>
<dbReference type="InterPro" id="IPR007587">
    <property type="entry name" value="SAPS"/>
</dbReference>
<keyword evidence="2" id="KW-0131">Cell cycle</keyword>
<dbReference type="GO" id="GO:0019888">
    <property type="term" value="F:protein phosphatase regulator activity"/>
    <property type="evidence" value="ECO:0007669"/>
    <property type="project" value="TreeGrafter"/>
</dbReference>
<evidence type="ECO:0000313" key="3">
    <source>
        <dbReference type="EMBL" id="RKP13482.1"/>
    </source>
</evidence>
<dbReference type="Proteomes" id="UP000267251">
    <property type="component" value="Unassembled WGS sequence"/>
</dbReference>
<evidence type="ECO:0000313" key="4">
    <source>
        <dbReference type="Proteomes" id="UP000267251"/>
    </source>
</evidence>
<evidence type="ECO:0000256" key="2">
    <source>
        <dbReference type="ARBA" id="ARBA00023306"/>
    </source>
</evidence>
<name>A0A4P9Y497_9FUNG</name>
<dbReference type="Pfam" id="PF04499">
    <property type="entry name" value="SAPS"/>
    <property type="match status" value="1"/>
</dbReference>
<dbReference type="OrthoDB" id="295029at2759"/>
<organism evidence="3 4">
    <name type="scientific">Piptocephalis cylindrospora</name>
    <dbReference type="NCBI Taxonomy" id="1907219"/>
    <lineage>
        <taxon>Eukaryota</taxon>
        <taxon>Fungi</taxon>
        <taxon>Fungi incertae sedis</taxon>
        <taxon>Zoopagomycota</taxon>
        <taxon>Zoopagomycotina</taxon>
        <taxon>Zoopagomycetes</taxon>
        <taxon>Zoopagales</taxon>
        <taxon>Piptocephalidaceae</taxon>
        <taxon>Piptocephalis</taxon>
    </lineage>
</organism>
<dbReference type="PANTHER" id="PTHR12634">
    <property type="entry name" value="SIT4 YEAST -ASSOCIATING PROTEIN-RELATED"/>
    <property type="match status" value="1"/>
</dbReference>
<keyword evidence="4" id="KW-1185">Reference proteome</keyword>
<dbReference type="GO" id="GO:0019903">
    <property type="term" value="F:protein phosphatase binding"/>
    <property type="evidence" value="ECO:0007669"/>
    <property type="project" value="InterPro"/>
</dbReference>
<sequence>MLRRLGFYNQSEVDKILEQPFDRIPLEHLLLEEDLLQECKSHNPRLIDYLSQPHIISQLLDYAVGIDEERMRRYAFIASEIFACEIWDIVDTVCNDLSTLFAPFWSFIEAPAPLNPLYAEHFSKVVGVLLQRRTTDVIAFIRSRPNLVQDHLLHHINTSAAMDLLLKIISLEELPEGAGTVEWLNDQGLMEALLSGLDPNKDPEDHAAAAQVILDIITISQCSNPELPSIGTNALITELKSARLVSQLVDYMLDPKAPHATSSLVNGVAIFIELIRRNYVEMDEDMLASGIATGNGLSGFPQQVDLTDLITVLSNRLVDFQHLLLHPRLHPEPVDTTVGKQVPLGFERLRVCELFAELLHLSSMALLNMTLAEEDGHGNKEGAKAKGVEEENKALTPGDALKAQLIHAAILPTCLDLFFSFPWNNFLHTVVYDMVHQVLNIPLETPCNLRLIQSLFRDGHLSHRITQAQRQCDYEAEQPRGVRLGYMGHLTFIADQVVRLFERSKEDLGLEEYVEDPEWKAYVEGTLRETREKDRITLGG</sequence>
<feature type="non-terminal residue" evidence="3">
    <location>
        <position position="540"/>
    </location>
</feature>
<dbReference type="PANTHER" id="PTHR12634:SF8">
    <property type="entry name" value="FIERY MOUNTAIN, ISOFORM D"/>
    <property type="match status" value="1"/>
</dbReference>